<protein>
    <submittedName>
        <fullName evidence="3">Alpha/beta fold hydrolase</fullName>
    </submittedName>
</protein>
<comment type="caution">
    <text evidence="3">The sequence shown here is derived from an EMBL/GenBank/DDBJ whole genome shotgun (WGS) entry which is preliminary data.</text>
</comment>
<dbReference type="PANTHER" id="PTHR32015">
    <property type="entry name" value="FASTING INDUCED LIPASE"/>
    <property type="match status" value="1"/>
</dbReference>
<evidence type="ECO:0000313" key="4">
    <source>
        <dbReference type="Proteomes" id="UP000563898"/>
    </source>
</evidence>
<keyword evidence="2" id="KW-0472">Membrane</keyword>
<dbReference type="AlphaFoldDB" id="A0A846WRD3"/>
<feature type="transmembrane region" description="Helical" evidence="2">
    <location>
        <begin position="27"/>
        <end position="49"/>
    </location>
</feature>
<gene>
    <name evidence="3" type="ORF">HGA05_17305</name>
</gene>
<dbReference type="Gene3D" id="3.40.50.1820">
    <property type="entry name" value="alpha/beta hydrolase"/>
    <property type="match status" value="1"/>
</dbReference>
<accession>A0A846WRD3</accession>
<dbReference type="SUPFAM" id="SSF53474">
    <property type="entry name" value="alpha/beta-Hydrolases"/>
    <property type="match status" value="1"/>
</dbReference>
<keyword evidence="2" id="KW-0812">Transmembrane</keyword>
<evidence type="ECO:0000313" key="3">
    <source>
        <dbReference type="EMBL" id="NKY03330.1"/>
    </source>
</evidence>
<sequence length="346" mass="36167">MSSLLEHHVRRSGSCRPPGSRVRRPRVASVVVVAAMVVGSVFGIGALGIGTAQARPHTPLPVTYDFLAGISAELAHPGGSLPGTNDYSCRPSATHPRPVILVHGSGGGQQTNWATLAPVLVNAGYCVFAPTYGALGTVWPVSALGGLGPKPDSAWQVKEFIDHVRAATGSDQVDIVGHSLGTEIPTYWLKYLGGRGHVAHYVSLAPYWRQGPDDDDVRGETIAAFRARLGIAPPAHPACPECTPAPADLNFNQAVRLPTPYLPGVRYTNIVTRDDEIVTPYSAGILPGPPGTDVTNIVVQDGCPIDHADHLSIVANRRSAALVLNALDPAHPGPVPCVPVSPVTGG</sequence>
<organism evidence="3 4">
    <name type="scientific">Gordonia polyisoprenivorans</name>
    <dbReference type="NCBI Taxonomy" id="84595"/>
    <lineage>
        <taxon>Bacteria</taxon>
        <taxon>Bacillati</taxon>
        <taxon>Actinomycetota</taxon>
        <taxon>Actinomycetes</taxon>
        <taxon>Mycobacteriales</taxon>
        <taxon>Gordoniaceae</taxon>
        <taxon>Gordonia</taxon>
    </lineage>
</organism>
<keyword evidence="3" id="KW-0378">Hydrolase</keyword>
<dbReference type="InterPro" id="IPR002918">
    <property type="entry name" value="Lipase_EstA/Esterase_EstB"/>
</dbReference>
<dbReference type="PANTHER" id="PTHR32015:SF1">
    <property type="entry name" value="LIPASE"/>
    <property type="match status" value="1"/>
</dbReference>
<dbReference type="Proteomes" id="UP000563898">
    <property type="component" value="Unassembled WGS sequence"/>
</dbReference>
<name>A0A846WRD3_9ACTN</name>
<dbReference type="GO" id="GO:0016298">
    <property type="term" value="F:lipase activity"/>
    <property type="evidence" value="ECO:0007669"/>
    <property type="project" value="TreeGrafter"/>
</dbReference>
<evidence type="ECO:0000256" key="2">
    <source>
        <dbReference type="SAM" id="Phobius"/>
    </source>
</evidence>
<dbReference type="GO" id="GO:0016042">
    <property type="term" value="P:lipid catabolic process"/>
    <property type="evidence" value="ECO:0007669"/>
    <property type="project" value="InterPro"/>
</dbReference>
<dbReference type="Pfam" id="PF01674">
    <property type="entry name" value="Lipase_2"/>
    <property type="match status" value="1"/>
</dbReference>
<dbReference type="EMBL" id="JAAXPC010000009">
    <property type="protein sequence ID" value="NKY03330.1"/>
    <property type="molecule type" value="Genomic_DNA"/>
</dbReference>
<evidence type="ECO:0000256" key="1">
    <source>
        <dbReference type="SAM" id="MobiDB-lite"/>
    </source>
</evidence>
<reference evidence="3 4" key="1">
    <citation type="submission" date="2020-04" db="EMBL/GenBank/DDBJ databases">
        <title>MicrobeNet Type strains.</title>
        <authorList>
            <person name="Nicholson A.C."/>
        </authorList>
    </citation>
    <scope>NUCLEOTIDE SEQUENCE [LARGE SCALE GENOMIC DNA]</scope>
    <source>
        <strain evidence="3 4">ATCC BAA-14</strain>
    </source>
</reference>
<dbReference type="InterPro" id="IPR029058">
    <property type="entry name" value="AB_hydrolase_fold"/>
</dbReference>
<proteinExistence type="predicted"/>
<keyword evidence="2" id="KW-1133">Transmembrane helix</keyword>
<feature type="region of interest" description="Disordered" evidence="1">
    <location>
        <begin position="1"/>
        <end position="22"/>
    </location>
</feature>